<organism evidence="2 3">
    <name type="scientific">Acinetobacter pittii</name>
    <name type="common">Acinetobacter genomosp. 3</name>
    <dbReference type="NCBI Taxonomy" id="48296"/>
    <lineage>
        <taxon>Bacteria</taxon>
        <taxon>Pseudomonadati</taxon>
        <taxon>Pseudomonadota</taxon>
        <taxon>Gammaproteobacteria</taxon>
        <taxon>Moraxellales</taxon>
        <taxon>Moraxellaceae</taxon>
        <taxon>Acinetobacter</taxon>
        <taxon>Acinetobacter calcoaceticus/baumannii complex</taxon>
    </lineage>
</organism>
<dbReference type="InterPro" id="IPR046540">
    <property type="entry name" value="DMFA2_C"/>
</dbReference>
<dbReference type="Gene3D" id="2.115.10.10">
    <property type="entry name" value="Tachylectin 2"/>
    <property type="match status" value="1"/>
</dbReference>
<dbReference type="Pfam" id="PF20254">
    <property type="entry name" value="DMFA2_C"/>
    <property type="match status" value="1"/>
</dbReference>
<proteinExistence type="predicted"/>
<dbReference type="SUPFAM" id="SSF63825">
    <property type="entry name" value="YWTD domain"/>
    <property type="match status" value="1"/>
</dbReference>
<protein>
    <recommendedName>
        <fullName evidence="1">N,N-dimethylformamidase beta subunit-like C-terminal domain-containing protein</fullName>
    </recommendedName>
</protein>
<sequence length="615" mass="66643">MVVFGYSSATSVVPGSSISFYLSTDSPGVTNLTIERIGTTSISSTISTTLSNRSLPTVNPWEGFGWPVSTTFNIPSTWPSGLYRLAYSGQDVLTFVIRPATPAAVSKVLLQVSFLTPTAYNPAGGKSLYDFNSGGAGTRASKVSFDRSGGTPSSDGPESILIHWLETEGIAIEYCSSVDLHSISNLLMNYECLIIAGHDEYWTRAMRDQTEQFVANGGNMIILSGNTCYRAVRLEQGNRMVVFYKFAGSDPNQNAYDTTVAWAEPPLNRPQNSFLGTGFTDGAYGGAATAYTLRFPSHWVFNGVSSATTTSAFMTYEADAAAYVEEIEGYPRVTGDENTPLTTTVLASADLRSWNGKPGRATMSIFSRNGTVFNVATTDWISVLGSDSVVATITRNVFSRLKQRIAWDWENIGYANDCQALTALEGKLFAATAQNRLAQRYPVGADIAWRDISEANYVTAMAALGDTLYCVTTDNQLWWYPASEVGHFWTSIGTGPTGGTKALAATGGMLYAVDSLGALWRAPATRTSPSWTAMTTFTQDATVNAMAAYGDILFASTTDNRLLRTNSDYISESTAWIYIHHCNYSAGLAVVESILFVATTQNLLWKIDLYGLRQP</sequence>
<gene>
    <name evidence="2" type="ORF">EXD98_08495</name>
</gene>
<comment type="caution">
    <text evidence="2">The sequence shown here is derived from an EMBL/GenBank/DDBJ whole genome shotgun (WGS) entry which is preliminary data.</text>
</comment>
<dbReference type="AlphaFoldDB" id="A0AAE8G9T6"/>
<accession>A0AAE8G9T6</accession>
<dbReference type="RefSeq" id="WP_130173103.1">
    <property type="nucleotide sequence ID" value="NZ_CAJHHG010000002.1"/>
</dbReference>
<reference evidence="2 3" key="1">
    <citation type="submission" date="2019-02" db="EMBL/GenBank/DDBJ databases">
        <title>The Batch Genome Submission of Acinetobacter spp. strains.</title>
        <authorList>
            <person name="Qin J."/>
            <person name="Hu Y."/>
            <person name="Ye H."/>
            <person name="Wei L."/>
            <person name="Feng Y."/>
            <person name="Zong Z."/>
        </authorList>
    </citation>
    <scope>NUCLEOTIDE SEQUENCE [LARGE SCALE GENOMIC DNA]</scope>
    <source>
        <strain evidence="2 3">WCHAP100012</strain>
    </source>
</reference>
<evidence type="ECO:0000259" key="1">
    <source>
        <dbReference type="Pfam" id="PF20254"/>
    </source>
</evidence>
<evidence type="ECO:0000313" key="2">
    <source>
        <dbReference type="EMBL" id="RZH30159.1"/>
    </source>
</evidence>
<feature type="domain" description="N,N-dimethylformamidase beta subunit-like C-terminal" evidence="1">
    <location>
        <begin position="64"/>
        <end position="385"/>
    </location>
</feature>
<evidence type="ECO:0000313" key="3">
    <source>
        <dbReference type="Proteomes" id="UP000294065"/>
    </source>
</evidence>
<dbReference type="EMBL" id="SGTH01000002">
    <property type="protein sequence ID" value="RZH30159.1"/>
    <property type="molecule type" value="Genomic_DNA"/>
</dbReference>
<dbReference type="Proteomes" id="UP000294065">
    <property type="component" value="Unassembled WGS sequence"/>
</dbReference>
<name>A0AAE8G9T6_ACIPI</name>